<keyword evidence="5" id="KW-0378">Hydrolase</keyword>
<dbReference type="GO" id="GO:0050380">
    <property type="term" value="F:undecaprenyl-diphosphatase activity"/>
    <property type="evidence" value="ECO:0007669"/>
    <property type="project" value="UniProtKB-EC"/>
</dbReference>
<dbReference type="CDD" id="cd01610">
    <property type="entry name" value="PAP2_like"/>
    <property type="match status" value="1"/>
</dbReference>
<proteinExistence type="predicted"/>
<evidence type="ECO:0000256" key="7">
    <source>
        <dbReference type="ARBA" id="ARBA00023136"/>
    </source>
</evidence>
<evidence type="ECO:0000256" key="8">
    <source>
        <dbReference type="ARBA" id="ARBA00032707"/>
    </source>
</evidence>
<organism evidence="12 13">
    <name type="scientific">Plesiomonas shigelloides</name>
    <name type="common">Aeromonas shigelloides</name>
    <dbReference type="NCBI Taxonomy" id="703"/>
    <lineage>
        <taxon>Bacteria</taxon>
        <taxon>Pseudomonadati</taxon>
        <taxon>Pseudomonadota</taxon>
        <taxon>Gammaproteobacteria</taxon>
        <taxon>Enterobacterales</taxon>
        <taxon>Enterobacteriaceae</taxon>
        <taxon>Plesiomonas</taxon>
    </lineage>
</organism>
<dbReference type="PANTHER" id="PTHR14969:SF62">
    <property type="entry name" value="DECAPRENYLPHOSPHORYL-5-PHOSPHORIBOSE PHOSPHATASE RV3807C-RELATED"/>
    <property type="match status" value="1"/>
</dbReference>
<keyword evidence="3" id="KW-1003">Cell membrane</keyword>
<dbReference type="Pfam" id="PF01569">
    <property type="entry name" value="PAP2"/>
    <property type="match status" value="1"/>
</dbReference>
<name>A0A8I1W8T5_PLESH</name>
<gene>
    <name evidence="12" type="ORF">J2R62_06475</name>
</gene>
<dbReference type="Proteomes" id="UP000664658">
    <property type="component" value="Unassembled WGS sequence"/>
</dbReference>
<evidence type="ECO:0000313" key="12">
    <source>
        <dbReference type="EMBL" id="MBO1107869.1"/>
    </source>
</evidence>
<feature type="transmembrane region" description="Helical" evidence="10">
    <location>
        <begin position="61"/>
        <end position="84"/>
    </location>
</feature>
<evidence type="ECO:0000259" key="11">
    <source>
        <dbReference type="SMART" id="SM00014"/>
    </source>
</evidence>
<sequence>MALSRLSPRWRLQQLDLALSTFCLCHRFNHQVARVCRLISRTGDGPWYLLLALVLLRWEPVHGAAFFTALLLGFAIELPLYWLLKNAIRRHRPLDLPCFIVPSDKYSLPSGHTAAAFLVCGLIAAYYPLWLLPALCWAALIGLSRVLLGVHYLTDIVAGALLGLSCAKLALEWL</sequence>
<dbReference type="AlphaFoldDB" id="A0A8I1W8T5"/>
<keyword evidence="7 10" id="KW-0472">Membrane</keyword>
<evidence type="ECO:0000256" key="5">
    <source>
        <dbReference type="ARBA" id="ARBA00022801"/>
    </source>
</evidence>
<evidence type="ECO:0000256" key="4">
    <source>
        <dbReference type="ARBA" id="ARBA00022692"/>
    </source>
</evidence>
<dbReference type="SMART" id="SM00014">
    <property type="entry name" value="acidPPc"/>
    <property type="match status" value="1"/>
</dbReference>
<evidence type="ECO:0000256" key="9">
    <source>
        <dbReference type="ARBA" id="ARBA00047594"/>
    </source>
</evidence>
<accession>A0A8I1W8T5</accession>
<dbReference type="Gene3D" id="1.20.144.10">
    <property type="entry name" value="Phosphatidic acid phosphatase type 2/haloperoxidase"/>
    <property type="match status" value="1"/>
</dbReference>
<feature type="transmembrane region" description="Helical" evidence="10">
    <location>
        <begin position="152"/>
        <end position="171"/>
    </location>
</feature>
<evidence type="ECO:0000256" key="10">
    <source>
        <dbReference type="SAM" id="Phobius"/>
    </source>
</evidence>
<dbReference type="SUPFAM" id="SSF48317">
    <property type="entry name" value="Acid phosphatase/Vanadium-dependent haloperoxidase"/>
    <property type="match status" value="1"/>
</dbReference>
<protein>
    <recommendedName>
        <fullName evidence="2">undecaprenyl-diphosphate phosphatase</fullName>
        <ecNumber evidence="2">3.6.1.27</ecNumber>
    </recommendedName>
    <alternativeName>
        <fullName evidence="8">Undecaprenyl pyrophosphate phosphatase</fullName>
    </alternativeName>
</protein>
<evidence type="ECO:0000256" key="3">
    <source>
        <dbReference type="ARBA" id="ARBA00022475"/>
    </source>
</evidence>
<feature type="domain" description="Phosphatidic acid phosphatase type 2/haloperoxidase" evidence="11">
    <location>
        <begin position="69"/>
        <end position="171"/>
    </location>
</feature>
<dbReference type="InterPro" id="IPR000326">
    <property type="entry name" value="PAP2/HPO"/>
</dbReference>
<dbReference type="EMBL" id="JAFNAA010000005">
    <property type="protein sequence ID" value="MBO1107869.1"/>
    <property type="molecule type" value="Genomic_DNA"/>
</dbReference>
<dbReference type="EC" id="3.6.1.27" evidence="2"/>
<evidence type="ECO:0000256" key="2">
    <source>
        <dbReference type="ARBA" id="ARBA00012374"/>
    </source>
</evidence>
<comment type="caution">
    <text evidence="12">The sequence shown here is derived from an EMBL/GenBank/DDBJ whole genome shotgun (WGS) entry which is preliminary data.</text>
</comment>
<comment type="subcellular location">
    <subcellularLocation>
        <location evidence="1">Cell membrane</location>
        <topology evidence="1">Multi-pass membrane protein</topology>
    </subcellularLocation>
</comment>
<keyword evidence="4 10" id="KW-0812">Transmembrane</keyword>
<feature type="transmembrane region" description="Helical" evidence="10">
    <location>
        <begin position="115"/>
        <end position="140"/>
    </location>
</feature>
<evidence type="ECO:0000256" key="1">
    <source>
        <dbReference type="ARBA" id="ARBA00004651"/>
    </source>
</evidence>
<reference evidence="12" key="1">
    <citation type="submission" date="2021-03" db="EMBL/GenBank/DDBJ databases">
        <title>Plesiomonas shigelloides zfcc0051, isolated from zebrafish feces.</title>
        <authorList>
            <person name="Vanderhoek Z."/>
            <person name="Gaulke C."/>
        </authorList>
    </citation>
    <scope>NUCLEOTIDE SEQUENCE</scope>
    <source>
        <strain evidence="12">Zfcc0051</strain>
    </source>
</reference>
<dbReference type="InterPro" id="IPR036938">
    <property type="entry name" value="PAP2/HPO_sf"/>
</dbReference>
<keyword evidence="6 10" id="KW-1133">Transmembrane helix</keyword>
<dbReference type="GO" id="GO:0005886">
    <property type="term" value="C:plasma membrane"/>
    <property type="evidence" value="ECO:0007669"/>
    <property type="project" value="UniProtKB-SubCell"/>
</dbReference>
<comment type="catalytic activity">
    <reaction evidence="9">
        <text>di-trans,octa-cis-undecaprenyl diphosphate + H2O = di-trans,octa-cis-undecaprenyl phosphate + phosphate + H(+)</text>
        <dbReference type="Rhea" id="RHEA:28094"/>
        <dbReference type="ChEBI" id="CHEBI:15377"/>
        <dbReference type="ChEBI" id="CHEBI:15378"/>
        <dbReference type="ChEBI" id="CHEBI:43474"/>
        <dbReference type="ChEBI" id="CHEBI:58405"/>
        <dbReference type="ChEBI" id="CHEBI:60392"/>
        <dbReference type="EC" id="3.6.1.27"/>
    </reaction>
</comment>
<evidence type="ECO:0000313" key="13">
    <source>
        <dbReference type="Proteomes" id="UP000664658"/>
    </source>
</evidence>
<dbReference type="PANTHER" id="PTHR14969">
    <property type="entry name" value="SPHINGOSINE-1-PHOSPHATE PHOSPHOHYDROLASE"/>
    <property type="match status" value="1"/>
</dbReference>
<evidence type="ECO:0000256" key="6">
    <source>
        <dbReference type="ARBA" id="ARBA00022989"/>
    </source>
</evidence>
<dbReference type="RefSeq" id="WP_207541850.1">
    <property type="nucleotide sequence ID" value="NZ_JAFNAA010000005.1"/>
</dbReference>